<comment type="caution">
    <text evidence="2">The sequence shown here is derived from an EMBL/GenBank/DDBJ whole genome shotgun (WGS) entry which is preliminary data.</text>
</comment>
<proteinExistence type="predicted"/>
<feature type="compositionally biased region" description="Acidic residues" evidence="1">
    <location>
        <begin position="56"/>
        <end position="69"/>
    </location>
</feature>
<feature type="region of interest" description="Disordered" evidence="1">
    <location>
        <begin position="51"/>
        <end position="84"/>
    </location>
</feature>
<dbReference type="Proteomes" id="UP001383192">
    <property type="component" value="Unassembled WGS sequence"/>
</dbReference>
<gene>
    <name evidence="2" type="ORF">VNI00_018880</name>
</gene>
<organism evidence="2 3">
    <name type="scientific">Paramarasmius palmivorus</name>
    <dbReference type="NCBI Taxonomy" id="297713"/>
    <lineage>
        <taxon>Eukaryota</taxon>
        <taxon>Fungi</taxon>
        <taxon>Dikarya</taxon>
        <taxon>Basidiomycota</taxon>
        <taxon>Agaricomycotina</taxon>
        <taxon>Agaricomycetes</taxon>
        <taxon>Agaricomycetidae</taxon>
        <taxon>Agaricales</taxon>
        <taxon>Marasmiineae</taxon>
        <taxon>Marasmiaceae</taxon>
        <taxon>Paramarasmius</taxon>
    </lineage>
</organism>
<evidence type="ECO:0000256" key="1">
    <source>
        <dbReference type="SAM" id="MobiDB-lite"/>
    </source>
</evidence>
<accession>A0AAW0ASP6</accession>
<protein>
    <submittedName>
        <fullName evidence="2">Uncharacterized protein</fullName>
    </submittedName>
</protein>
<keyword evidence="3" id="KW-1185">Reference proteome</keyword>
<reference evidence="2 3" key="1">
    <citation type="submission" date="2024-01" db="EMBL/GenBank/DDBJ databases">
        <title>A draft genome for a cacao thread blight-causing isolate of Paramarasmius palmivorus.</title>
        <authorList>
            <person name="Baruah I.K."/>
            <person name="Bukari Y."/>
            <person name="Amoako-Attah I."/>
            <person name="Meinhardt L.W."/>
            <person name="Bailey B.A."/>
            <person name="Cohen S.P."/>
        </authorList>
    </citation>
    <scope>NUCLEOTIDE SEQUENCE [LARGE SCALE GENOMIC DNA]</scope>
    <source>
        <strain evidence="2 3">GH-12</strain>
    </source>
</reference>
<evidence type="ECO:0000313" key="2">
    <source>
        <dbReference type="EMBL" id="KAK7016443.1"/>
    </source>
</evidence>
<name>A0AAW0ASP6_9AGAR</name>
<sequence>MPHPGAFLGTRYIFLLRHLEEYRKAVEEGWEEFFADLIPCYHRRYPETLEHNVEPPPEDLENVNDDMPEVEFTPPVRKEGQSNEDFAKAKADYESLKKRVAYRIEVSVM</sequence>
<dbReference type="AlphaFoldDB" id="A0AAW0ASP6"/>
<dbReference type="EMBL" id="JAYKXP010000282">
    <property type="protein sequence ID" value="KAK7016443.1"/>
    <property type="molecule type" value="Genomic_DNA"/>
</dbReference>
<evidence type="ECO:0000313" key="3">
    <source>
        <dbReference type="Proteomes" id="UP001383192"/>
    </source>
</evidence>